<dbReference type="SUPFAM" id="SSF81383">
    <property type="entry name" value="F-box domain"/>
    <property type="match status" value="1"/>
</dbReference>
<proteinExistence type="predicted"/>
<accession>A0AAP0GZ65</accession>
<keyword evidence="3" id="KW-1185">Reference proteome</keyword>
<dbReference type="Proteomes" id="UP001408789">
    <property type="component" value="Unassembled WGS sequence"/>
</dbReference>
<dbReference type="PANTHER" id="PTHR31639:SF315">
    <property type="entry name" value="LEUCINE-RICH REPEAT DOMAIN SUPERFAMILY, F-BOX-LIKE DOMAIN SUPERFAMILY"/>
    <property type="match status" value="1"/>
</dbReference>
<dbReference type="InterPro" id="IPR036047">
    <property type="entry name" value="F-box-like_dom_sf"/>
</dbReference>
<comment type="caution">
    <text evidence="2">The sequence shown here is derived from an EMBL/GenBank/DDBJ whole genome shotgun (WGS) entry which is preliminary data.</text>
</comment>
<dbReference type="EMBL" id="JBCNJP010000015">
    <property type="protein sequence ID" value="KAK9066359.1"/>
    <property type="molecule type" value="Genomic_DNA"/>
</dbReference>
<evidence type="ECO:0000259" key="1">
    <source>
        <dbReference type="SMART" id="SM00579"/>
    </source>
</evidence>
<evidence type="ECO:0000313" key="2">
    <source>
        <dbReference type="EMBL" id="KAK9066359.1"/>
    </source>
</evidence>
<dbReference type="SUPFAM" id="SSF52047">
    <property type="entry name" value="RNI-like"/>
    <property type="match status" value="1"/>
</dbReference>
<dbReference type="InterPro" id="IPR006566">
    <property type="entry name" value="FBD"/>
</dbReference>
<protein>
    <recommendedName>
        <fullName evidence="1">FBD domain-containing protein</fullName>
    </recommendedName>
</protein>
<dbReference type="InterPro" id="IPR001810">
    <property type="entry name" value="F-box_dom"/>
</dbReference>
<organism evidence="2 3">
    <name type="scientific">Deinandra increscens subsp. villosa</name>
    <dbReference type="NCBI Taxonomy" id="3103831"/>
    <lineage>
        <taxon>Eukaryota</taxon>
        <taxon>Viridiplantae</taxon>
        <taxon>Streptophyta</taxon>
        <taxon>Embryophyta</taxon>
        <taxon>Tracheophyta</taxon>
        <taxon>Spermatophyta</taxon>
        <taxon>Magnoliopsida</taxon>
        <taxon>eudicotyledons</taxon>
        <taxon>Gunneridae</taxon>
        <taxon>Pentapetalae</taxon>
        <taxon>asterids</taxon>
        <taxon>campanulids</taxon>
        <taxon>Asterales</taxon>
        <taxon>Asteraceae</taxon>
        <taxon>Asteroideae</taxon>
        <taxon>Heliantheae alliance</taxon>
        <taxon>Madieae</taxon>
        <taxon>Madiinae</taxon>
        <taxon>Deinandra</taxon>
    </lineage>
</organism>
<gene>
    <name evidence="2" type="ORF">SSX86_013681</name>
</gene>
<dbReference type="Pfam" id="PF00646">
    <property type="entry name" value="F-box"/>
    <property type="match status" value="1"/>
</dbReference>
<dbReference type="Gene3D" id="3.80.10.10">
    <property type="entry name" value="Ribonuclease Inhibitor"/>
    <property type="match status" value="1"/>
</dbReference>
<reference evidence="2 3" key="1">
    <citation type="submission" date="2024-04" db="EMBL/GenBank/DDBJ databases">
        <title>The reference genome of an endangered Asteraceae, Deinandra increscens subsp. villosa, native to the Central Coast of California.</title>
        <authorList>
            <person name="Guilliams M."/>
            <person name="Hasenstab-Lehman K."/>
            <person name="Meyer R."/>
            <person name="Mcevoy S."/>
        </authorList>
    </citation>
    <scope>NUCLEOTIDE SEQUENCE [LARGE SCALE GENOMIC DNA]</scope>
    <source>
        <tissue evidence="2">Leaf</tissue>
    </source>
</reference>
<dbReference type="PANTHER" id="PTHR31639">
    <property type="entry name" value="F-BOX PROTEIN-LIKE"/>
    <property type="match status" value="1"/>
</dbReference>
<dbReference type="AlphaFoldDB" id="A0AAP0GZ65"/>
<dbReference type="SMART" id="SM00579">
    <property type="entry name" value="FBD"/>
    <property type="match status" value="1"/>
</dbReference>
<evidence type="ECO:0000313" key="3">
    <source>
        <dbReference type="Proteomes" id="UP001408789"/>
    </source>
</evidence>
<feature type="domain" description="FBD" evidence="1">
    <location>
        <begin position="321"/>
        <end position="393"/>
    </location>
</feature>
<name>A0AAP0GZ65_9ASTR</name>
<dbReference type="InterPro" id="IPR032675">
    <property type="entry name" value="LRR_dom_sf"/>
</dbReference>
<sequence length="393" mass="45380">MPTTISYPKMDRISNLPLGIIETILCLLPIEEAARTSILSTEWRYHWIKIPKLAFYESKFEVAAYRAEPSVLERTFDMPSKRKDMATRCTLFYAIYQVLLIHQGLIREFALSMKADESCVEIDHIILNLSMRKTVKIFKLELKRRYKLPKSFFSLHQLTDLHLSDCALELQPSFNGFASLTTLYLELLGAFDKTFLHFLSICPLLKRLTLKCDASTIICVSNFTIVDLFDCLPVIEYLSFWFDIVLCFGADRLPKELPTTLVHLKRLFIQYISFRHMYGLPFVFLLIRSAPNVEKLKLEMMEETCLEEHEFGSVSLKEYSNIMLERLDELEIINFSNAENELDFVKLILAKSPVLKIVRICLSDGFAKDEELRISKTLLHLTGASTTVNIIAS</sequence>